<accession>A0A645E0D9</accession>
<name>A0A645E0D9_9ZZZZ</name>
<sequence>MNDNAVIHHQFSAVDFKDTACSIRCTGTVKEQQIFIGFGTVITEYQTFSVFNDEHVAIKSRCSGYGPSGRIGLYRYIAAHGDSIF</sequence>
<proteinExistence type="predicted"/>
<evidence type="ECO:0000313" key="1">
    <source>
        <dbReference type="EMBL" id="MPM95021.1"/>
    </source>
</evidence>
<comment type="caution">
    <text evidence="1">The sequence shown here is derived from an EMBL/GenBank/DDBJ whole genome shotgun (WGS) entry which is preliminary data.</text>
</comment>
<dbReference type="AlphaFoldDB" id="A0A645E0D9"/>
<reference evidence="1" key="1">
    <citation type="submission" date="2019-08" db="EMBL/GenBank/DDBJ databases">
        <authorList>
            <person name="Kucharzyk K."/>
            <person name="Murdoch R.W."/>
            <person name="Higgins S."/>
            <person name="Loffler F."/>
        </authorList>
    </citation>
    <scope>NUCLEOTIDE SEQUENCE</scope>
</reference>
<gene>
    <name evidence="1" type="ORF">SDC9_142170</name>
</gene>
<protein>
    <submittedName>
        <fullName evidence="1">Uncharacterized protein</fullName>
    </submittedName>
</protein>
<organism evidence="1">
    <name type="scientific">bioreactor metagenome</name>
    <dbReference type="NCBI Taxonomy" id="1076179"/>
    <lineage>
        <taxon>unclassified sequences</taxon>
        <taxon>metagenomes</taxon>
        <taxon>ecological metagenomes</taxon>
    </lineage>
</organism>
<dbReference type="EMBL" id="VSSQ01041563">
    <property type="protein sequence ID" value="MPM95021.1"/>
    <property type="molecule type" value="Genomic_DNA"/>
</dbReference>